<dbReference type="InParanoid" id="A0A212EUC6"/>
<proteinExistence type="predicted"/>
<dbReference type="InterPro" id="IPR036236">
    <property type="entry name" value="Znf_C2H2_sf"/>
</dbReference>
<protein>
    <recommendedName>
        <fullName evidence="2">C2H2-type domain-containing protein</fullName>
    </recommendedName>
</protein>
<keyword evidence="4" id="KW-1185">Reference proteome</keyword>
<evidence type="ECO:0000313" key="3">
    <source>
        <dbReference type="EMBL" id="OWR45067.1"/>
    </source>
</evidence>
<dbReference type="PROSITE" id="PS00028">
    <property type="entry name" value="ZINC_FINGER_C2H2_1"/>
    <property type="match status" value="1"/>
</dbReference>
<organism evidence="3 4">
    <name type="scientific">Danaus plexippus plexippus</name>
    <dbReference type="NCBI Taxonomy" id="278856"/>
    <lineage>
        <taxon>Eukaryota</taxon>
        <taxon>Metazoa</taxon>
        <taxon>Ecdysozoa</taxon>
        <taxon>Arthropoda</taxon>
        <taxon>Hexapoda</taxon>
        <taxon>Insecta</taxon>
        <taxon>Pterygota</taxon>
        <taxon>Neoptera</taxon>
        <taxon>Endopterygota</taxon>
        <taxon>Lepidoptera</taxon>
        <taxon>Glossata</taxon>
        <taxon>Ditrysia</taxon>
        <taxon>Papilionoidea</taxon>
        <taxon>Nymphalidae</taxon>
        <taxon>Danainae</taxon>
        <taxon>Danaini</taxon>
        <taxon>Danaina</taxon>
        <taxon>Danaus</taxon>
        <taxon>Danaus</taxon>
    </lineage>
</organism>
<gene>
    <name evidence="3" type="ORF">KGM_202384</name>
</gene>
<dbReference type="Proteomes" id="UP000007151">
    <property type="component" value="Unassembled WGS sequence"/>
</dbReference>
<accession>A0A212EUC6</accession>
<evidence type="ECO:0000313" key="4">
    <source>
        <dbReference type="Proteomes" id="UP000007151"/>
    </source>
</evidence>
<keyword evidence="1" id="KW-0479">Metal-binding</keyword>
<keyword evidence="1" id="KW-0863">Zinc-finger</keyword>
<evidence type="ECO:0000256" key="1">
    <source>
        <dbReference type="PROSITE-ProRule" id="PRU00042"/>
    </source>
</evidence>
<evidence type="ECO:0000259" key="2">
    <source>
        <dbReference type="PROSITE" id="PS50157"/>
    </source>
</evidence>
<dbReference type="InterPro" id="IPR013087">
    <property type="entry name" value="Znf_C2H2_type"/>
</dbReference>
<dbReference type="KEGG" id="dpl:KGM_202384"/>
<dbReference type="EMBL" id="AGBW02012437">
    <property type="protein sequence ID" value="OWR45067.1"/>
    <property type="molecule type" value="Genomic_DNA"/>
</dbReference>
<dbReference type="AlphaFoldDB" id="A0A212EUC6"/>
<feature type="domain" description="C2H2-type" evidence="2">
    <location>
        <begin position="11"/>
        <end position="40"/>
    </location>
</feature>
<dbReference type="PROSITE" id="PS50157">
    <property type="entry name" value="ZINC_FINGER_C2H2_2"/>
    <property type="match status" value="1"/>
</dbReference>
<sequence>MERRLYTNEALTCNVCDRSFSTRRALGDHQQKKRHFGLSLSVLYQVERLVVNACCPCQLQRVRQPVPVADGAGAPQGGVLPLERLVLLQLRLRAGRLPRGPPPAAIIPPHYCREQTTPLGHLRLGA</sequence>
<keyword evidence="1" id="KW-0862">Zinc</keyword>
<dbReference type="GO" id="GO:0008270">
    <property type="term" value="F:zinc ion binding"/>
    <property type="evidence" value="ECO:0007669"/>
    <property type="project" value="UniProtKB-KW"/>
</dbReference>
<comment type="caution">
    <text evidence="3">The sequence shown here is derived from an EMBL/GenBank/DDBJ whole genome shotgun (WGS) entry which is preliminary data.</text>
</comment>
<name>A0A212EUC6_DANPL</name>
<reference evidence="3 4" key="1">
    <citation type="journal article" date="2011" name="Cell">
        <title>The monarch butterfly genome yields insights into long-distance migration.</title>
        <authorList>
            <person name="Zhan S."/>
            <person name="Merlin C."/>
            <person name="Boore J.L."/>
            <person name="Reppert S.M."/>
        </authorList>
    </citation>
    <scope>NUCLEOTIDE SEQUENCE [LARGE SCALE GENOMIC DNA]</scope>
    <source>
        <strain evidence="3">F-2</strain>
    </source>
</reference>
<dbReference type="SUPFAM" id="SSF57667">
    <property type="entry name" value="beta-beta-alpha zinc fingers"/>
    <property type="match status" value="1"/>
</dbReference>